<accession>A0A1B6GAZ0</accession>
<evidence type="ECO:0000313" key="1">
    <source>
        <dbReference type="EMBL" id="JAS59617.1"/>
    </source>
</evidence>
<sequence length="148" mass="17324">YSNNGFIEVKYRKRKQTEKVKNNPKRSKFLTGRASVNDDKLKIVEKHKYIFVSRFAEGVESDNIRQYVNARAKGKNNFEVTKLKSKFPGYSSFKVGVPLSLWTTVYDEEFWPEGSYVSRFVFKRQNPVEKEVHEASFLENVQSNPQNT</sequence>
<organism evidence="1">
    <name type="scientific">Cuerna arida</name>
    <dbReference type="NCBI Taxonomy" id="1464854"/>
    <lineage>
        <taxon>Eukaryota</taxon>
        <taxon>Metazoa</taxon>
        <taxon>Ecdysozoa</taxon>
        <taxon>Arthropoda</taxon>
        <taxon>Hexapoda</taxon>
        <taxon>Insecta</taxon>
        <taxon>Pterygota</taxon>
        <taxon>Neoptera</taxon>
        <taxon>Paraneoptera</taxon>
        <taxon>Hemiptera</taxon>
        <taxon>Auchenorrhyncha</taxon>
        <taxon>Membracoidea</taxon>
        <taxon>Cicadellidae</taxon>
        <taxon>Cicadellinae</taxon>
        <taxon>Proconiini</taxon>
        <taxon>Cuerna</taxon>
    </lineage>
</organism>
<protein>
    <submittedName>
        <fullName evidence="1">Uncharacterized protein</fullName>
    </submittedName>
</protein>
<dbReference type="EMBL" id="GECZ01010152">
    <property type="protein sequence ID" value="JAS59617.1"/>
    <property type="molecule type" value="Transcribed_RNA"/>
</dbReference>
<feature type="non-terminal residue" evidence="1">
    <location>
        <position position="1"/>
    </location>
</feature>
<proteinExistence type="predicted"/>
<dbReference type="AlphaFoldDB" id="A0A1B6GAZ0"/>
<reference evidence="1" key="1">
    <citation type="submission" date="2015-11" db="EMBL/GenBank/DDBJ databases">
        <title>De novo transcriptome assembly of four potential Pierce s Disease insect vectors from Arizona vineyards.</title>
        <authorList>
            <person name="Tassone E.E."/>
        </authorList>
    </citation>
    <scope>NUCLEOTIDE SEQUENCE</scope>
</reference>
<name>A0A1B6GAZ0_9HEMI</name>
<gene>
    <name evidence="1" type="ORF">g.46353</name>
</gene>